<name>A0ABC8R3G2_9AQUA</name>
<dbReference type="AlphaFoldDB" id="A0ABC8R3G2"/>
<dbReference type="Gene3D" id="3.30.1360.20">
    <property type="entry name" value="Transcriptional coactivator/pterin dehydratase"/>
    <property type="match status" value="1"/>
</dbReference>
<dbReference type="InterPro" id="IPR001533">
    <property type="entry name" value="Pterin_deHydtase"/>
</dbReference>
<gene>
    <name evidence="6" type="ORF">ILEXP_LOCUS6658</name>
</gene>
<keyword evidence="4" id="KW-0456">Lyase</keyword>
<evidence type="ECO:0000256" key="2">
    <source>
        <dbReference type="ARBA" id="ARBA00006472"/>
    </source>
</evidence>
<proteinExistence type="inferred from homology"/>
<keyword evidence="7" id="KW-1185">Reference proteome</keyword>
<dbReference type="EMBL" id="CAUOFW020000948">
    <property type="protein sequence ID" value="CAK9139270.1"/>
    <property type="molecule type" value="Genomic_DNA"/>
</dbReference>
<evidence type="ECO:0000313" key="6">
    <source>
        <dbReference type="EMBL" id="CAK9139270.1"/>
    </source>
</evidence>
<organism evidence="6 7">
    <name type="scientific">Ilex paraguariensis</name>
    <name type="common">yerba mate</name>
    <dbReference type="NCBI Taxonomy" id="185542"/>
    <lineage>
        <taxon>Eukaryota</taxon>
        <taxon>Viridiplantae</taxon>
        <taxon>Streptophyta</taxon>
        <taxon>Embryophyta</taxon>
        <taxon>Tracheophyta</taxon>
        <taxon>Spermatophyta</taxon>
        <taxon>Magnoliopsida</taxon>
        <taxon>eudicotyledons</taxon>
        <taxon>Gunneridae</taxon>
        <taxon>Pentapetalae</taxon>
        <taxon>asterids</taxon>
        <taxon>campanulids</taxon>
        <taxon>Aquifoliales</taxon>
        <taxon>Aquifoliaceae</taxon>
        <taxon>Ilex</taxon>
    </lineage>
</organism>
<dbReference type="EC" id="4.2.1.96" evidence="3"/>
<comment type="caution">
    <text evidence="6">The sequence shown here is derived from an EMBL/GenBank/DDBJ whole genome shotgun (WGS) entry which is preliminary data.</text>
</comment>
<dbReference type="Proteomes" id="UP001642360">
    <property type="component" value="Unassembled WGS sequence"/>
</dbReference>
<dbReference type="GO" id="GO:0008124">
    <property type="term" value="F:4-alpha-hydroxytetrahydrobiopterin dehydratase activity"/>
    <property type="evidence" value="ECO:0007669"/>
    <property type="project" value="UniProtKB-EC"/>
</dbReference>
<protein>
    <recommendedName>
        <fullName evidence="3">4a-hydroxytetrahydrobiopterin dehydratase</fullName>
        <ecNumber evidence="3">4.2.1.96</ecNumber>
    </recommendedName>
    <alternativeName>
        <fullName evidence="5">4-alpha-hydroxy-tetrahydropterin dehydratase</fullName>
    </alternativeName>
</protein>
<dbReference type="InterPro" id="IPR036428">
    <property type="entry name" value="PCD_sf"/>
</dbReference>
<sequence>MSFMFRMLQARLLSLPKAYGPLSSLPGSFYRAHGRNFTFTYSSNTCITEMLQDYVEVSSNRNTLKGFRTLCTGQDLSTKECVPCSSKDLRPMAEEAANELVQKVPKWNLVNEDGTLKLHRSWKVKSFTKGLEFFQAVANVAEAEGHHPDLHLVGWNNVKIDIWTHAVGGLTENDFILAAKISGLDVHHLLSRKAAK</sequence>
<dbReference type="Pfam" id="PF01329">
    <property type="entry name" value="Pterin_4a"/>
    <property type="match status" value="1"/>
</dbReference>
<reference evidence="6 7" key="1">
    <citation type="submission" date="2024-02" db="EMBL/GenBank/DDBJ databases">
        <authorList>
            <person name="Vignale AGUSTIN F."/>
            <person name="Sosa J E."/>
            <person name="Modenutti C."/>
        </authorList>
    </citation>
    <scope>NUCLEOTIDE SEQUENCE [LARGE SCALE GENOMIC DNA]</scope>
</reference>
<evidence type="ECO:0000256" key="4">
    <source>
        <dbReference type="ARBA" id="ARBA00023239"/>
    </source>
</evidence>
<evidence type="ECO:0000256" key="3">
    <source>
        <dbReference type="ARBA" id="ARBA00013252"/>
    </source>
</evidence>
<evidence type="ECO:0000256" key="1">
    <source>
        <dbReference type="ARBA" id="ARBA00001554"/>
    </source>
</evidence>
<dbReference type="PANTHER" id="PTHR12599">
    <property type="entry name" value="PTERIN-4-ALPHA-CARBINOLAMINE DEHYDRATASE"/>
    <property type="match status" value="1"/>
</dbReference>
<comment type="similarity">
    <text evidence="2">Belongs to the pterin-4-alpha-carbinolamine dehydratase family.</text>
</comment>
<comment type="catalytic activity">
    <reaction evidence="1">
        <text>(4aS,6R)-4a-hydroxy-L-erythro-5,6,7,8-tetrahydrobiopterin = (6R)-L-erythro-6,7-dihydrobiopterin + H2O</text>
        <dbReference type="Rhea" id="RHEA:11920"/>
        <dbReference type="ChEBI" id="CHEBI:15377"/>
        <dbReference type="ChEBI" id="CHEBI:15642"/>
        <dbReference type="ChEBI" id="CHEBI:43120"/>
        <dbReference type="EC" id="4.2.1.96"/>
    </reaction>
</comment>
<dbReference type="CDD" id="cd00913">
    <property type="entry name" value="PCD_DCoH_subfamily_a"/>
    <property type="match status" value="1"/>
</dbReference>
<dbReference type="PANTHER" id="PTHR12599:SF0">
    <property type="entry name" value="PTERIN-4-ALPHA-CARBINOLAMINE DEHYDRATASE"/>
    <property type="match status" value="1"/>
</dbReference>
<dbReference type="SUPFAM" id="SSF55248">
    <property type="entry name" value="PCD-like"/>
    <property type="match status" value="1"/>
</dbReference>
<evidence type="ECO:0000256" key="5">
    <source>
        <dbReference type="ARBA" id="ARBA00030497"/>
    </source>
</evidence>
<accession>A0ABC8R3G2</accession>
<evidence type="ECO:0000313" key="7">
    <source>
        <dbReference type="Proteomes" id="UP001642360"/>
    </source>
</evidence>